<dbReference type="Pfam" id="PF09722">
    <property type="entry name" value="Xre_MbcA_ParS_C"/>
    <property type="match status" value="1"/>
</dbReference>
<gene>
    <name evidence="2" type="ORF">SAMN05444515_101471</name>
</gene>
<evidence type="ECO:0000259" key="1">
    <source>
        <dbReference type="Pfam" id="PF09722"/>
    </source>
</evidence>
<feature type="domain" description="Antitoxin Xre/MbcA/ParS-like toxin-binding" evidence="1">
    <location>
        <begin position="114"/>
        <end position="164"/>
    </location>
</feature>
<dbReference type="AlphaFoldDB" id="A0A1H7GDP5"/>
<organism evidence="2 3">
    <name type="scientific">Ectothiorhodospira marina</name>
    <dbReference type="NCBI Taxonomy" id="1396821"/>
    <lineage>
        <taxon>Bacteria</taxon>
        <taxon>Pseudomonadati</taxon>
        <taxon>Pseudomonadota</taxon>
        <taxon>Gammaproteobacteria</taxon>
        <taxon>Chromatiales</taxon>
        <taxon>Ectothiorhodospiraceae</taxon>
        <taxon>Ectothiorhodospira</taxon>
    </lineage>
</organism>
<dbReference type="InterPro" id="IPR024467">
    <property type="entry name" value="Xre/MbcA/ParS-like_toxin-bd"/>
</dbReference>
<dbReference type="EMBL" id="FOAA01000001">
    <property type="protein sequence ID" value="SEK34610.1"/>
    <property type="molecule type" value="Genomic_DNA"/>
</dbReference>
<dbReference type="InterPro" id="IPR011979">
    <property type="entry name" value="Antitox_Xre"/>
</dbReference>
<dbReference type="NCBIfam" id="TIGR02293">
    <property type="entry name" value="TAS_TIGR02293"/>
    <property type="match status" value="1"/>
</dbReference>
<name>A0A1H7GDP5_9GAMM</name>
<evidence type="ECO:0000313" key="2">
    <source>
        <dbReference type="EMBL" id="SEK34610.1"/>
    </source>
</evidence>
<reference evidence="3" key="1">
    <citation type="submission" date="2016-10" db="EMBL/GenBank/DDBJ databases">
        <authorList>
            <person name="Varghese N."/>
            <person name="Submissions S."/>
        </authorList>
    </citation>
    <scope>NUCLEOTIDE SEQUENCE [LARGE SCALE GENOMIC DNA]</scope>
    <source>
        <strain evidence="3">DSM 241</strain>
    </source>
</reference>
<dbReference type="STRING" id="1396821.SAMN05444515_101471"/>
<sequence>MISQAEKEESRVSVAGRKARAYRPSVDATRDVVRKKLGNIPEEVFSSRKMFIDVSRKGIPGDWVKSVVEATGLREAFLGILNIDSGNLSRVYRRKALPKETSEEVLDAVRLLRQAADVWESYDLAMQWFKSPVPALGDERPLDLIDTFEGRRWISQVLNKIEYGEFS</sequence>
<dbReference type="RefSeq" id="WP_177169808.1">
    <property type="nucleotide sequence ID" value="NZ_FOAA01000001.1"/>
</dbReference>
<keyword evidence="3" id="KW-1185">Reference proteome</keyword>
<evidence type="ECO:0000313" key="3">
    <source>
        <dbReference type="Proteomes" id="UP000199256"/>
    </source>
</evidence>
<dbReference type="Proteomes" id="UP000199256">
    <property type="component" value="Unassembled WGS sequence"/>
</dbReference>
<accession>A0A1H7GDP5</accession>
<protein>
    <submittedName>
        <fullName evidence="2">Putative toxin-antitoxin system antitoxin component, TIGR02293 family</fullName>
    </submittedName>
</protein>
<proteinExistence type="predicted"/>